<feature type="transmembrane region" description="Helical" evidence="1">
    <location>
        <begin position="207"/>
        <end position="227"/>
    </location>
</feature>
<sequence length="303" mass="36195">MTENTDSVDSEVRYDQEVSYRINAHFESKWRDYVMSAIYRKFVDFFNLSDQKYVCFVRKFEAKTKKEIAFYLFLGLLPGLIAYIFIYPLRELMMEWTGLSAHYVQLYVLVLMSAGWHMCVPFLMLRYKDGLSLKESLVYLGFARLDLKGLLLVFPILTILFTFLALPYVKYVYPPLFEWLNGFQAFHMGEWHVFYQGYYDPNFPLPLFLLGLIGNFIGEEIYFRGYLLRKVGRLKLDWLWIAIIFQFYHMWQIPINWAYVPLAVIIPEEILVKLRKNIYGAILLHLFVNFLWGMINMYFVGVR</sequence>
<evidence type="ECO:0000313" key="3">
    <source>
        <dbReference type="EMBL" id="QGG50948.1"/>
    </source>
</evidence>
<keyword evidence="1" id="KW-0472">Membrane</keyword>
<dbReference type="InterPro" id="IPR003675">
    <property type="entry name" value="Rce1/LyrA-like_dom"/>
</dbReference>
<organism evidence="3 4">
    <name type="scientific">Lysinibacillus pakistanensis</name>
    <dbReference type="NCBI Taxonomy" id="759811"/>
    <lineage>
        <taxon>Bacteria</taxon>
        <taxon>Bacillati</taxon>
        <taxon>Bacillota</taxon>
        <taxon>Bacilli</taxon>
        <taxon>Bacillales</taxon>
        <taxon>Bacillaceae</taxon>
        <taxon>Lysinibacillus</taxon>
    </lineage>
</organism>
<dbReference type="GO" id="GO:0008237">
    <property type="term" value="F:metallopeptidase activity"/>
    <property type="evidence" value="ECO:0007669"/>
    <property type="project" value="UniProtKB-KW"/>
</dbReference>
<evidence type="ECO:0000259" key="2">
    <source>
        <dbReference type="Pfam" id="PF02517"/>
    </source>
</evidence>
<accession>A0ABX6DD87</accession>
<feature type="domain" description="CAAX prenyl protease 2/Lysostaphin resistance protein A-like" evidence="2">
    <location>
        <begin position="203"/>
        <end position="291"/>
    </location>
</feature>
<keyword evidence="3" id="KW-0645">Protease</keyword>
<reference evidence="3 4" key="1">
    <citation type="submission" date="2019-11" db="EMBL/GenBank/DDBJ databases">
        <title>Whole Genome Sequencing and Comparative Genomic Analyses of Lysinibacillus pakistanensis LZH-9, a Halotolerant Strain with Excellent COD Removal Capability.</title>
        <authorList>
            <person name="Zhou H."/>
        </authorList>
    </citation>
    <scope>NUCLEOTIDE SEQUENCE [LARGE SCALE GENOMIC DNA]</scope>
    <source>
        <strain evidence="3 4">LZH-9</strain>
    </source>
</reference>
<keyword evidence="3" id="KW-0378">Hydrolase</keyword>
<keyword evidence="1" id="KW-0812">Transmembrane</keyword>
<feature type="transmembrane region" description="Helical" evidence="1">
    <location>
        <begin position="278"/>
        <end position="300"/>
    </location>
</feature>
<protein>
    <submittedName>
        <fullName evidence="3">CPBP family intramembrane metalloprotease</fullName>
    </submittedName>
</protein>
<name>A0ABX6DD87_9BACI</name>
<keyword evidence="3" id="KW-0482">Metalloprotease</keyword>
<dbReference type="EMBL" id="CP045835">
    <property type="protein sequence ID" value="QGG50948.1"/>
    <property type="molecule type" value="Genomic_DNA"/>
</dbReference>
<dbReference type="RefSeq" id="WP_369595226.1">
    <property type="nucleotide sequence ID" value="NZ_CP045835.1"/>
</dbReference>
<dbReference type="Pfam" id="PF02517">
    <property type="entry name" value="Rce1-like"/>
    <property type="match status" value="1"/>
</dbReference>
<keyword evidence="4" id="KW-1185">Reference proteome</keyword>
<evidence type="ECO:0000256" key="1">
    <source>
        <dbReference type="SAM" id="Phobius"/>
    </source>
</evidence>
<feature type="transmembrane region" description="Helical" evidence="1">
    <location>
        <begin position="106"/>
        <end position="127"/>
    </location>
</feature>
<keyword evidence="1" id="KW-1133">Transmembrane helix</keyword>
<dbReference type="Proteomes" id="UP000373269">
    <property type="component" value="Chromosome"/>
</dbReference>
<gene>
    <name evidence="3" type="ORF">GDS87_08250</name>
</gene>
<feature type="transmembrane region" description="Helical" evidence="1">
    <location>
        <begin position="147"/>
        <end position="169"/>
    </location>
</feature>
<evidence type="ECO:0000313" key="4">
    <source>
        <dbReference type="Proteomes" id="UP000373269"/>
    </source>
</evidence>
<proteinExistence type="predicted"/>
<feature type="transmembrane region" description="Helical" evidence="1">
    <location>
        <begin position="239"/>
        <end position="266"/>
    </location>
</feature>
<feature type="transmembrane region" description="Helical" evidence="1">
    <location>
        <begin position="68"/>
        <end position="86"/>
    </location>
</feature>